<dbReference type="EMBL" id="JAGKHQ010000017">
    <property type="protein sequence ID" value="KAG7490696.1"/>
    <property type="molecule type" value="Genomic_DNA"/>
</dbReference>
<dbReference type="GO" id="GO:0006955">
    <property type="term" value="P:immune response"/>
    <property type="evidence" value="ECO:0007669"/>
    <property type="project" value="InterPro"/>
</dbReference>
<organism evidence="2 3">
    <name type="scientific">Solea senegalensis</name>
    <name type="common">Senegalese sole</name>
    <dbReference type="NCBI Taxonomy" id="28829"/>
    <lineage>
        <taxon>Eukaryota</taxon>
        <taxon>Metazoa</taxon>
        <taxon>Chordata</taxon>
        <taxon>Craniata</taxon>
        <taxon>Vertebrata</taxon>
        <taxon>Euteleostomi</taxon>
        <taxon>Actinopterygii</taxon>
        <taxon>Neopterygii</taxon>
        <taxon>Teleostei</taxon>
        <taxon>Neoteleostei</taxon>
        <taxon>Acanthomorphata</taxon>
        <taxon>Carangaria</taxon>
        <taxon>Pleuronectiformes</taxon>
        <taxon>Pleuronectoidei</taxon>
        <taxon>Soleidae</taxon>
        <taxon>Solea</taxon>
    </lineage>
</organism>
<sequence length="120" mass="13754">MIKSGLRETFGSNKKKQLFRHKLTFPVTLLLLTVLLCADFTAAEVVVDCCLKTTDKFFPLILIDSYTLQEAGQGCDISATVFITKLEKTVCIVHPEEEKKKTKWVKSHIKYLEKKKEEMN</sequence>
<dbReference type="AlphaFoldDB" id="A0AAV6QKG4"/>
<accession>A0AAV6QKG4</accession>
<dbReference type="PANTHER" id="PTHR12015">
    <property type="entry name" value="SMALL INDUCIBLE CYTOKINE A"/>
    <property type="match status" value="1"/>
</dbReference>
<evidence type="ECO:0000313" key="2">
    <source>
        <dbReference type="EMBL" id="KAG7490696.1"/>
    </source>
</evidence>
<dbReference type="GO" id="GO:0008009">
    <property type="term" value="F:chemokine activity"/>
    <property type="evidence" value="ECO:0007669"/>
    <property type="project" value="InterPro"/>
</dbReference>
<dbReference type="GO" id="GO:0005576">
    <property type="term" value="C:extracellular region"/>
    <property type="evidence" value="ECO:0007669"/>
    <property type="project" value="InterPro"/>
</dbReference>
<dbReference type="InterPro" id="IPR039809">
    <property type="entry name" value="Chemokine_b/g/d"/>
</dbReference>
<dbReference type="InterPro" id="IPR001811">
    <property type="entry name" value="Chemokine_IL8-like_dom"/>
</dbReference>
<dbReference type="Proteomes" id="UP000693946">
    <property type="component" value="Linkage Group LG5"/>
</dbReference>
<proteinExistence type="predicted"/>
<dbReference type="SMART" id="SM00199">
    <property type="entry name" value="SCY"/>
    <property type="match status" value="1"/>
</dbReference>
<reference evidence="2 3" key="1">
    <citation type="journal article" date="2021" name="Sci. Rep.">
        <title>Chromosome anchoring in Senegalese sole (Solea senegalensis) reveals sex-associated markers and genome rearrangements in flatfish.</title>
        <authorList>
            <person name="Guerrero-Cozar I."/>
            <person name="Gomez-Garrido J."/>
            <person name="Berbel C."/>
            <person name="Martinez-Blanch J.F."/>
            <person name="Alioto T."/>
            <person name="Claros M.G."/>
            <person name="Gagnaire P.A."/>
            <person name="Manchado M."/>
        </authorList>
    </citation>
    <scope>NUCLEOTIDE SEQUENCE [LARGE SCALE GENOMIC DNA]</scope>
    <source>
        <strain evidence="2">Sse05_10M</strain>
    </source>
</reference>
<evidence type="ECO:0000259" key="1">
    <source>
        <dbReference type="SMART" id="SM00199"/>
    </source>
</evidence>
<keyword evidence="3" id="KW-1185">Reference proteome</keyword>
<protein>
    <submittedName>
        <fullName evidence="2">C-C motif chemokine 20-like</fullName>
    </submittedName>
</protein>
<dbReference type="Pfam" id="PF00048">
    <property type="entry name" value="IL8"/>
    <property type="match status" value="1"/>
</dbReference>
<evidence type="ECO:0000313" key="3">
    <source>
        <dbReference type="Proteomes" id="UP000693946"/>
    </source>
</evidence>
<name>A0AAV6QKG4_SOLSE</name>
<gene>
    <name evidence="2" type="ORF">JOB18_040606</name>
</gene>
<feature type="domain" description="Chemokine interleukin-8-like" evidence="1">
    <location>
        <begin position="46"/>
        <end position="112"/>
    </location>
</feature>
<comment type="caution">
    <text evidence="2">The sequence shown here is derived from an EMBL/GenBank/DDBJ whole genome shotgun (WGS) entry which is preliminary data.</text>
</comment>